<dbReference type="InterPro" id="IPR051547">
    <property type="entry name" value="TDP2-like"/>
</dbReference>
<comment type="subcellular location">
    <subcellularLocation>
        <location evidence="3">Nucleus</location>
    </subcellularLocation>
</comment>
<dbReference type="PANTHER" id="PTHR15822">
    <property type="entry name" value="TRAF AND TNF RECEPTOR-ASSOCIATED PROTEIN"/>
    <property type="match status" value="1"/>
</dbReference>
<dbReference type="PANTHER" id="PTHR15822:SF4">
    <property type="entry name" value="TYROSYL-DNA PHOSPHODIESTERASE 2"/>
    <property type="match status" value="1"/>
</dbReference>
<protein>
    <recommendedName>
        <fullName evidence="14">Endonuclease/exonuclease/phosphatase domain-containing protein</fullName>
    </recommendedName>
</protein>
<evidence type="ECO:0000256" key="7">
    <source>
        <dbReference type="ARBA" id="ARBA00022801"/>
    </source>
</evidence>
<feature type="compositionally biased region" description="Basic and acidic residues" evidence="11">
    <location>
        <begin position="390"/>
        <end position="406"/>
    </location>
</feature>
<dbReference type="Proteomes" id="UP001530293">
    <property type="component" value="Unassembled WGS sequence"/>
</dbReference>
<name>A0ABD3MRY4_9STRA</name>
<evidence type="ECO:0008006" key="14">
    <source>
        <dbReference type="Google" id="ProtNLM"/>
    </source>
</evidence>
<dbReference type="GO" id="GO:0005634">
    <property type="term" value="C:nucleus"/>
    <property type="evidence" value="ECO:0007669"/>
    <property type="project" value="UniProtKB-SubCell"/>
</dbReference>
<feature type="region of interest" description="Disordered" evidence="11">
    <location>
        <begin position="390"/>
        <end position="412"/>
    </location>
</feature>
<feature type="compositionally biased region" description="Basic and acidic residues" evidence="11">
    <location>
        <begin position="1"/>
        <end position="10"/>
    </location>
</feature>
<comment type="cofactor">
    <cofactor evidence="1">
        <name>Mn(2+)</name>
        <dbReference type="ChEBI" id="CHEBI:29035"/>
    </cofactor>
</comment>
<dbReference type="Gene3D" id="3.60.10.10">
    <property type="entry name" value="Endonuclease/exonuclease/phosphatase"/>
    <property type="match status" value="1"/>
</dbReference>
<feature type="region of interest" description="Disordered" evidence="11">
    <location>
        <begin position="1"/>
        <end position="71"/>
    </location>
</feature>
<evidence type="ECO:0000256" key="6">
    <source>
        <dbReference type="ARBA" id="ARBA00022763"/>
    </source>
</evidence>
<dbReference type="GO" id="GO:0016787">
    <property type="term" value="F:hydrolase activity"/>
    <property type="evidence" value="ECO:0007669"/>
    <property type="project" value="UniProtKB-KW"/>
</dbReference>
<dbReference type="InterPro" id="IPR036691">
    <property type="entry name" value="Endo/exonu/phosph_ase_sf"/>
</dbReference>
<evidence type="ECO:0000313" key="13">
    <source>
        <dbReference type="Proteomes" id="UP001530293"/>
    </source>
</evidence>
<dbReference type="EMBL" id="JALLBG020000102">
    <property type="protein sequence ID" value="KAL3764721.1"/>
    <property type="molecule type" value="Genomic_DNA"/>
</dbReference>
<comment type="cofactor">
    <cofactor evidence="2">
        <name>Mg(2+)</name>
        <dbReference type="ChEBI" id="CHEBI:18420"/>
    </cofactor>
</comment>
<evidence type="ECO:0000256" key="2">
    <source>
        <dbReference type="ARBA" id="ARBA00001946"/>
    </source>
</evidence>
<evidence type="ECO:0000256" key="11">
    <source>
        <dbReference type="SAM" id="MobiDB-lite"/>
    </source>
</evidence>
<keyword evidence="13" id="KW-1185">Reference proteome</keyword>
<evidence type="ECO:0000256" key="1">
    <source>
        <dbReference type="ARBA" id="ARBA00001936"/>
    </source>
</evidence>
<dbReference type="SUPFAM" id="SSF56219">
    <property type="entry name" value="DNase I-like"/>
    <property type="match status" value="1"/>
</dbReference>
<keyword evidence="9" id="KW-0234">DNA repair</keyword>
<evidence type="ECO:0000256" key="9">
    <source>
        <dbReference type="ARBA" id="ARBA00023204"/>
    </source>
</evidence>
<evidence type="ECO:0000256" key="5">
    <source>
        <dbReference type="ARBA" id="ARBA00022723"/>
    </source>
</evidence>
<keyword evidence="5" id="KW-0479">Metal-binding</keyword>
<keyword evidence="10" id="KW-0539">Nucleus</keyword>
<gene>
    <name evidence="12" type="ORF">ACHAWU_001551</name>
</gene>
<feature type="compositionally biased region" description="Low complexity" evidence="11">
    <location>
        <begin position="31"/>
        <end position="50"/>
    </location>
</feature>
<dbReference type="AlphaFoldDB" id="A0ABD3MRY4"/>
<dbReference type="GO" id="GO:0006281">
    <property type="term" value="P:DNA repair"/>
    <property type="evidence" value="ECO:0007669"/>
    <property type="project" value="UniProtKB-KW"/>
</dbReference>
<dbReference type="GO" id="GO:0004518">
    <property type="term" value="F:nuclease activity"/>
    <property type="evidence" value="ECO:0007669"/>
    <property type="project" value="UniProtKB-KW"/>
</dbReference>
<keyword evidence="6" id="KW-0227">DNA damage</keyword>
<dbReference type="GO" id="GO:0046872">
    <property type="term" value="F:metal ion binding"/>
    <property type="evidence" value="ECO:0007669"/>
    <property type="project" value="UniProtKB-KW"/>
</dbReference>
<keyword evidence="8" id="KW-0460">Magnesium</keyword>
<proteinExistence type="predicted"/>
<evidence type="ECO:0000256" key="4">
    <source>
        <dbReference type="ARBA" id="ARBA00022722"/>
    </source>
</evidence>
<evidence type="ECO:0000256" key="8">
    <source>
        <dbReference type="ARBA" id="ARBA00022842"/>
    </source>
</evidence>
<comment type="caution">
    <text evidence="12">The sequence shown here is derived from an EMBL/GenBank/DDBJ whole genome shotgun (WGS) entry which is preliminary data.</text>
</comment>
<evidence type="ECO:0000256" key="3">
    <source>
        <dbReference type="ARBA" id="ARBA00004123"/>
    </source>
</evidence>
<keyword evidence="4" id="KW-0540">Nuclease</keyword>
<evidence type="ECO:0000256" key="10">
    <source>
        <dbReference type="ARBA" id="ARBA00023242"/>
    </source>
</evidence>
<sequence length="426" mass="47009">MGESSDKDAVCAKLFLRKADSPQKLTPPPKSKASSASTSSASTSAPTSSANNHIGRSDNMGVSTSSSSSHNDDDVYPLTLVSWNIAQTEPSYSAPSEKMRELEAPRMIRNICLLQYSSSSSTSLPPQPDIIALQECPYPSFGQDQFGPYGYISAGTCASHCGYVDLLVRKELISSTTMLKAATILEEGGEDGFSTPIRKRSRNQLNEEQEQLQNQILRIKTIPTCNLPSVAASITLPDSTKIAISSSHLMWSKEGASERKHQYTSLMKYMLEHSSNCILLGDFNMRTAEDYAAENALMKEDGIPWIDAWKASPSGPIKYASKFTWDSFVNIYHEDGFQYRARYDRCYYRGEDILGVNKFDLIGNSPVENRKGDYLSDHFGMVVELRVKRKEMQTNDNGKDGDVKDDGSDDDEVEVVGVMNGGVLSK</sequence>
<organism evidence="12 13">
    <name type="scientific">Discostella pseudostelligera</name>
    <dbReference type="NCBI Taxonomy" id="259834"/>
    <lineage>
        <taxon>Eukaryota</taxon>
        <taxon>Sar</taxon>
        <taxon>Stramenopiles</taxon>
        <taxon>Ochrophyta</taxon>
        <taxon>Bacillariophyta</taxon>
        <taxon>Coscinodiscophyceae</taxon>
        <taxon>Thalassiosirophycidae</taxon>
        <taxon>Stephanodiscales</taxon>
        <taxon>Stephanodiscaceae</taxon>
        <taxon>Discostella</taxon>
    </lineage>
</organism>
<keyword evidence="7" id="KW-0378">Hydrolase</keyword>
<accession>A0ABD3MRY4</accession>
<evidence type="ECO:0000313" key="12">
    <source>
        <dbReference type="EMBL" id="KAL3764721.1"/>
    </source>
</evidence>
<reference evidence="12 13" key="1">
    <citation type="submission" date="2024-10" db="EMBL/GenBank/DDBJ databases">
        <title>Updated reference genomes for cyclostephanoid diatoms.</title>
        <authorList>
            <person name="Roberts W.R."/>
            <person name="Alverson A.J."/>
        </authorList>
    </citation>
    <scope>NUCLEOTIDE SEQUENCE [LARGE SCALE GENOMIC DNA]</scope>
    <source>
        <strain evidence="12 13">AJA232-27</strain>
    </source>
</reference>